<evidence type="ECO:0000313" key="8">
    <source>
        <dbReference type="Proteomes" id="UP000186058"/>
    </source>
</evidence>
<evidence type="ECO:0000256" key="1">
    <source>
        <dbReference type="ARBA" id="ARBA00004418"/>
    </source>
</evidence>
<dbReference type="Pfam" id="PF13531">
    <property type="entry name" value="SBP_bac_11"/>
    <property type="match status" value="1"/>
</dbReference>
<evidence type="ECO:0000313" key="7">
    <source>
        <dbReference type="EMBL" id="OKP86553.1"/>
    </source>
</evidence>
<dbReference type="NCBIfam" id="TIGR00971">
    <property type="entry name" value="3a0106s03"/>
    <property type="match status" value="1"/>
</dbReference>
<dbReference type="PANTHER" id="PTHR30368">
    <property type="entry name" value="SULFATE-BINDING PROTEIN"/>
    <property type="match status" value="1"/>
</dbReference>
<gene>
    <name evidence="7" type="ORF">A3844_13305</name>
</gene>
<name>A0ABX3ES58_9BACL</name>
<dbReference type="SUPFAM" id="SSF53850">
    <property type="entry name" value="Periplasmic binding protein-like II"/>
    <property type="match status" value="1"/>
</dbReference>
<keyword evidence="3" id="KW-0813">Transport</keyword>
<evidence type="ECO:0000256" key="5">
    <source>
        <dbReference type="ARBA" id="ARBA00022764"/>
    </source>
</evidence>
<comment type="caution">
    <text evidence="7">The sequence shown here is derived from an EMBL/GenBank/DDBJ whole genome shotgun (WGS) entry which is preliminary data.</text>
</comment>
<feature type="signal peptide" evidence="6">
    <location>
        <begin position="1"/>
        <end position="22"/>
    </location>
</feature>
<evidence type="ECO:0000256" key="4">
    <source>
        <dbReference type="ARBA" id="ARBA00022729"/>
    </source>
</evidence>
<dbReference type="PANTHER" id="PTHR30368:SF2">
    <property type="entry name" value="SULFATE-BINDING PROTEIN"/>
    <property type="match status" value="1"/>
</dbReference>
<evidence type="ECO:0000256" key="2">
    <source>
        <dbReference type="ARBA" id="ARBA00006099"/>
    </source>
</evidence>
<feature type="chain" id="PRO_5046640051" evidence="6">
    <location>
        <begin position="23"/>
        <end position="370"/>
    </location>
</feature>
<keyword evidence="4 6" id="KW-0732">Signal</keyword>
<dbReference type="PROSITE" id="PS00757">
    <property type="entry name" value="PROK_SULFATE_BIND_2"/>
    <property type="match status" value="1"/>
</dbReference>
<dbReference type="PROSITE" id="PS51257">
    <property type="entry name" value="PROKAR_LIPOPROTEIN"/>
    <property type="match status" value="1"/>
</dbReference>
<dbReference type="NCBIfam" id="NF008106">
    <property type="entry name" value="PRK10852.1"/>
    <property type="match status" value="1"/>
</dbReference>
<dbReference type="EMBL" id="LVWI01000038">
    <property type="protein sequence ID" value="OKP86553.1"/>
    <property type="molecule type" value="Genomic_DNA"/>
</dbReference>
<protein>
    <submittedName>
        <fullName evidence="7">Sulfate transporter subunit</fullName>
    </submittedName>
</protein>
<sequence length="370" mass="40564">MKKGIKKGLITGFTLLLTAGLAACGNNNSNNGAAAQTDAPAASNAAGAAEATKAPAKDPVELLNVSYDPTRELYENYNKAFSAYWEKETGQKVTVKQSHGGSGAQSRAVQEGLEADVVTLALGYDIDALKNKGLINDGWESKFEHNSSPYTSTIVFLVRKGNPKGIKDWPDLLKEGVEVITPNPKTSGGARWNYLAAWGYALDHNNNDEAKAQEFVQELFKHVPVLDTGARGATTTFVERGIGDVLIAWENEAYLSIKELGPDKFEIVNPSESILAEPPVAVVDKVVDKRGTREVAEAYLKYLYTEEGQKIAAENYYRPTLESVKEEYKDKFPEIKLFTLADKFGTWKETQEKHFNDGGIFDKIYVPGAK</sequence>
<dbReference type="RefSeq" id="WP_074101787.1">
    <property type="nucleotide sequence ID" value="NZ_LVWI01000038.1"/>
</dbReference>
<evidence type="ECO:0000256" key="6">
    <source>
        <dbReference type="SAM" id="SignalP"/>
    </source>
</evidence>
<dbReference type="InterPro" id="IPR034408">
    <property type="entry name" value="Sulphate/thiosulphate_BS"/>
</dbReference>
<dbReference type="NCBIfam" id="NF008022">
    <property type="entry name" value="PRK10752.1"/>
    <property type="match status" value="1"/>
</dbReference>
<evidence type="ECO:0000256" key="3">
    <source>
        <dbReference type="ARBA" id="ARBA00022448"/>
    </source>
</evidence>
<keyword evidence="5" id="KW-0574">Periplasm</keyword>
<accession>A0ABX3ES58</accession>
<dbReference type="CDD" id="cd01005">
    <property type="entry name" value="PBP2_CysP"/>
    <property type="match status" value="1"/>
</dbReference>
<organism evidence="7 8">
    <name type="scientific">Paenibacillus helianthi</name>
    <dbReference type="NCBI Taxonomy" id="1349432"/>
    <lineage>
        <taxon>Bacteria</taxon>
        <taxon>Bacillati</taxon>
        <taxon>Bacillota</taxon>
        <taxon>Bacilli</taxon>
        <taxon>Bacillales</taxon>
        <taxon>Paenibacillaceae</taxon>
        <taxon>Paenibacillus</taxon>
    </lineage>
</organism>
<reference evidence="7 8" key="1">
    <citation type="submission" date="2016-03" db="EMBL/GenBank/DDBJ databases">
        <authorList>
            <person name="Sant'Anna F.H."/>
            <person name="Ambrosini A."/>
            <person name="Souza R."/>
            <person name="Bach E."/>
            <person name="Fernandes G."/>
            <person name="Balsanelli E."/>
            <person name="Baura V.A."/>
            <person name="Souza E.M."/>
            <person name="Passaglia L."/>
        </authorList>
    </citation>
    <scope>NUCLEOTIDE SEQUENCE [LARGE SCALE GENOMIC DNA]</scope>
    <source>
        <strain evidence="7 8">P26E</strain>
    </source>
</reference>
<comment type="similarity">
    <text evidence="2">Belongs to the prokaryotic sulfate-binding protein family.</text>
</comment>
<dbReference type="Proteomes" id="UP000186058">
    <property type="component" value="Unassembled WGS sequence"/>
</dbReference>
<dbReference type="InterPro" id="IPR005669">
    <property type="entry name" value="Thiosulph/SO4-bd"/>
</dbReference>
<proteinExistence type="inferred from homology"/>
<keyword evidence="8" id="KW-1185">Reference proteome</keyword>
<comment type="subcellular location">
    <subcellularLocation>
        <location evidence="1">Periplasm</location>
    </subcellularLocation>
</comment>
<dbReference type="Gene3D" id="3.40.190.10">
    <property type="entry name" value="Periplasmic binding protein-like II"/>
    <property type="match status" value="2"/>
</dbReference>